<evidence type="ECO:0000313" key="6">
    <source>
        <dbReference type="EMBL" id="KKL73165.1"/>
    </source>
</evidence>
<dbReference type="PANTHER" id="PTHR30332">
    <property type="entry name" value="PROBABLE GENERAL SECRETION PATHWAY PROTEIN D"/>
    <property type="match status" value="1"/>
</dbReference>
<sequence>MTRAVRHAVIASLTALLFGTTGSLAQVTTEVIPTDDSGEVVVAVPTDPNAETFVINLRDTKITIFAEQVSAITGRTLILDPQLAGEITVVSSKPLDREGVWALFQSSLRVRGFAAVQSGDIWQVIPEEQARSNAQTGPLALSGGQDTVTRVLVLDRLAAAEAVRVLRPLVAQSGYIEALADPNSIVVTDTAENVERIIEIARTFDTQDEQRAQVISFRYADAGTVGQAIVQVLGEGAGARLSVDPGSNTLLVRGPADDVAEIRRLAAALDVAPRPTQEIAIGTRVIRLQYADAEVLAEIARNTLSGRTELTNPVAQSVGAGEQTPDGVFRPGGPASAPLPDVSIQASTEQNAIIVRGTARQLDEVSALIQSLDQRRAQVLIEAAIVEVSGEVADRLGVQFGFGADSSWRGDIKFRGPFGEGGESLGDKLFRCRGVEIPTNGQYARTGLENLPVICGDLRHRGVFNDAQVALRDHPPRGLRKESVPEEFPQLVEPVFLDALKVSDGQRTDDFQFLFGKGWAEHYVGEYIQGAVELPAQHRALPKEGVVSADCADASACGVEKGRDLFGGKLPGPACGEVHHQRAQT</sequence>
<dbReference type="InterPro" id="IPR049371">
    <property type="entry name" value="GspD-like_N0"/>
</dbReference>
<evidence type="ECO:0008006" key="7">
    <source>
        <dbReference type="Google" id="ProtNLM"/>
    </source>
</evidence>
<dbReference type="InterPro" id="IPR050810">
    <property type="entry name" value="Bact_Secretion_Sys_Channel"/>
</dbReference>
<evidence type="ECO:0000259" key="5">
    <source>
        <dbReference type="Pfam" id="PF21305"/>
    </source>
</evidence>
<evidence type="ECO:0000256" key="1">
    <source>
        <dbReference type="ARBA" id="ARBA00004370"/>
    </source>
</evidence>
<name>A0A0F9GUX9_9ZZZZ</name>
<protein>
    <recommendedName>
        <fullName evidence="7">NolW-like domain-containing protein</fullName>
    </recommendedName>
</protein>
<gene>
    <name evidence="6" type="ORF">LCGC14_2077630</name>
</gene>
<dbReference type="InterPro" id="IPR005644">
    <property type="entry name" value="NolW-like"/>
</dbReference>
<accession>A0A0F9GUX9</accession>
<dbReference type="GO" id="GO:0009306">
    <property type="term" value="P:protein secretion"/>
    <property type="evidence" value="ECO:0007669"/>
    <property type="project" value="TreeGrafter"/>
</dbReference>
<proteinExistence type="predicted"/>
<feature type="domain" description="NolW-like" evidence="4">
    <location>
        <begin position="213"/>
        <end position="274"/>
    </location>
</feature>
<dbReference type="Pfam" id="PF21305">
    <property type="entry name" value="type_II_gspD_N0"/>
    <property type="match status" value="1"/>
</dbReference>
<keyword evidence="3" id="KW-0472">Membrane</keyword>
<dbReference type="Pfam" id="PF03958">
    <property type="entry name" value="Secretin_N"/>
    <property type="match status" value="3"/>
</dbReference>
<evidence type="ECO:0000256" key="2">
    <source>
        <dbReference type="ARBA" id="ARBA00022729"/>
    </source>
</evidence>
<dbReference type="GO" id="GO:0015627">
    <property type="term" value="C:type II protein secretion system complex"/>
    <property type="evidence" value="ECO:0007669"/>
    <property type="project" value="TreeGrafter"/>
</dbReference>
<keyword evidence="2" id="KW-0732">Signal</keyword>
<feature type="domain" description="GspD-like N0" evidence="5">
    <location>
        <begin position="55"/>
        <end position="123"/>
    </location>
</feature>
<dbReference type="Gene3D" id="3.30.1370.120">
    <property type="match status" value="3"/>
</dbReference>
<evidence type="ECO:0000256" key="3">
    <source>
        <dbReference type="ARBA" id="ARBA00023136"/>
    </source>
</evidence>
<dbReference type="AlphaFoldDB" id="A0A0F9GUX9"/>
<dbReference type="GO" id="GO:0016020">
    <property type="term" value="C:membrane"/>
    <property type="evidence" value="ECO:0007669"/>
    <property type="project" value="UniProtKB-SubCell"/>
</dbReference>
<comment type="subcellular location">
    <subcellularLocation>
        <location evidence="1">Membrane</location>
    </subcellularLocation>
</comment>
<feature type="domain" description="NolW-like" evidence="4">
    <location>
        <begin position="283"/>
        <end position="378"/>
    </location>
</feature>
<feature type="non-terminal residue" evidence="6">
    <location>
        <position position="585"/>
    </location>
</feature>
<dbReference type="EMBL" id="LAZR01025046">
    <property type="protein sequence ID" value="KKL73165.1"/>
    <property type="molecule type" value="Genomic_DNA"/>
</dbReference>
<dbReference type="InterPro" id="IPR038591">
    <property type="entry name" value="NolW-like_sf"/>
</dbReference>
<comment type="caution">
    <text evidence="6">The sequence shown here is derived from an EMBL/GenBank/DDBJ whole genome shotgun (WGS) entry which is preliminary data.</text>
</comment>
<reference evidence="6" key="1">
    <citation type="journal article" date="2015" name="Nature">
        <title>Complex archaea that bridge the gap between prokaryotes and eukaryotes.</title>
        <authorList>
            <person name="Spang A."/>
            <person name="Saw J.H."/>
            <person name="Jorgensen S.L."/>
            <person name="Zaremba-Niedzwiedzka K."/>
            <person name="Martijn J."/>
            <person name="Lind A.E."/>
            <person name="van Eijk R."/>
            <person name="Schleper C."/>
            <person name="Guy L."/>
            <person name="Ettema T.J."/>
        </authorList>
    </citation>
    <scope>NUCLEOTIDE SEQUENCE</scope>
</reference>
<dbReference type="PANTHER" id="PTHR30332:SF24">
    <property type="entry name" value="SECRETIN GSPD-RELATED"/>
    <property type="match status" value="1"/>
</dbReference>
<evidence type="ECO:0000259" key="4">
    <source>
        <dbReference type="Pfam" id="PF03958"/>
    </source>
</evidence>
<organism evidence="6">
    <name type="scientific">marine sediment metagenome</name>
    <dbReference type="NCBI Taxonomy" id="412755"/>
    <lineage>
        <taxon>unclassified sequences</taxon>
        <taxon>metagenomes</taxon>
        <taxon>ecological metagenomes</taxon>
    </lineage>
</organism>
<feature type="domain" description="NolW-like" evidence="4">
    <location>
        <begin position="149"/>
        <end position="210"/>
    </location>
</feature>